<evidence type="ECO:0000259" key="11">
    <source>
        <dbReference type="Pfam" id="PF12019"/>
    </source>
</evidence>
<dbReference type="InterPro" id="IPR045584">
    <property type="entry name" value="Pilin-like"/>
</dbReference>
<dbReference type="SUPFAM" id="SSF54523">
    <property type="entry name" value="Pili subunits"/>
    <property type="match status" value="1"/>
</dbReference>
<keyword evidence="3" id="KW-1003">Cell membrane</keyword>
<dbReference type="InterPro" id="IPR012902">
    <property type="entry name" value="N_methyl_site"/>
</dbReference>
<reference evidence="13" key="1">
    <citation type="journal article" date="2019" name="Int. J. Syst. Evol. Microbiol.">
        <title>The Global Catalogue of Microorganisms (GCM) 10K type strain sequencing project: providing services to taxonomists for standard genome sequencing and annotation.</title>
        <authorList>
            <consortium name="The Broad Institute Genomics Platform"/>
            <consortium name="The Broad Institute Genome Sequencing Center for Infectious Disease"/>
            <person name="Wu L."/>
            <person name="Ma J."/>
        </authorList>
    </citation>
    <scope>NUCLEOTIDE SEQUENCE [LARGE SCALE GENOMIC DNA]</scope>
    <source>
        <strain evidence="13">CGMCC 1.12237</strain>
    </source>
</reference>
<accession>A0ABW0LCP7</accession>
<keyword evidence="5" id="KW-0997">Cell inner membrane</keyword>
<evidence type="ECO:0000256" key="1">
    <source>
        <dbReference type="ARBA" id="ARBA00004241"/>
    </source>
</evidence>
<name>A0ABW0LCP7_9BACI</name>
<keyword evidence="7 10" id="KW-1133">Transmembrane helix</keyword>
<dbReference type="Pfam" id="PF07963">
    <property type="entry name" value="N_methyl"/>
    <property type="match status" value="1"/>
</dbReference>
<evidence type="ECO:0000313" key="13">
    <source>
        <dbReference type="Proteomes" id="UP001596147"/>
    </source>
</evidence>
<evidence type="ECO:0000256" key="5">
    <source>
        <dbReference type="ARBA" id="ARBA00022519"/>
    </source>
</evidence>
<dbReference type="PIRSF" id="PIRSF021292">
    <property type="entry name" value="Competence_ComGD"/>
    <property type="match status" value="1"/>
</dbReference>
<sequence>MSNHSKGFTLIEVLIVITISTIILSTSVIAWNSFWETVQKRTFIAQLQTDLYYAHAFAINRQEPVTVSFHITNNRYQAETGKKEVLFYKHLPNNCFITKATINKFSISPQGTVSHFGTIDFQINSQPVRLSLRIGSGRFSFEE</sequence>
<evidence type="ECO:0000256" key="10">
    <source>
        <dbReference type="SAM" id="Phobius"/>
    </source>
</evidence>
<evidence type="ECO:0000256" key="7">
    <source>
        <dbReference type="ARBA" id="ARBA00022989"/>
    </source>
</evidence>
<feature type="domain" description="General secretion pathway GspH" evidence="11">
    <location>
        <begin position="46"/>
        <end position="134"/>
    </location>
</feature>
<proteinExistence type="predicted"/>
<evidence type="ECO:0000313" key="12">
    <source>
        <dbReference type="EMBL" id="MFC5463150.1"/>
    </source>
</evidence>
<evidence type="ECO:0000256" key="8">
    <source>
        <dbReference type="ARBA" id="ARBA00023136"/>
    </source>
</evidence>
<dbReference type="EMBL" id="JBHSMC010000001">
    <property type="protein sequence ID" value="MFC5463150.1"/>
    <property type="molecule type" value="Genomic_DNA"/>
</dbReference>
<dbReference type="RefSeq" id="WP_382346340.1">
    <property type="nucleotide sequence ID" value="NZ_JBHSMC010000001.1"/>
</dbReference>
<evidence type="ECO:0000256" key="9">
    <source>
        <dbReference type="ARBA" id="ARBA00023287"/>
    </source>
</evidence>
<dbReference type="Proteomes" id="UP001596147">
    <property type="component" value="Unassembled WGS sequence"/>
</dbReference>
<dbReference type="Pfam" id="PF12019">
    <property type="entry name" value="GspH"/>
    <property type="match status" value="1"/>
</dbReference>
<keyword evidence="6 10" id="KW-0812">Transmembrane</keyword>
<comment type="subcellular location">
    <subcellularLocation>
        <location evidence="2">Cell inner membrane</location>
        <topology evidence="2">Single-pass membrane protein</topology>
    </subcellularLocation>
    <subcellularLocation>
        <location evidence="1">Cell surface</location>
    </subcellularLocation>
</comment>
<keyword evidence="4" id="KW-0488">Methylation</keyword>
<evidence type="ECO:0000256" key="3">
    <source>
        <dbReference type="ARBA" id="ARBA00022475"/>
    </source>
</evidence>
<comment type="caution">
    <text evidence="12">The sequence shown here is derived from an EMBL/GenBank/DDBJ whole genome shotgun (WGS) entry which is preliminary data.</text>
</comment>
<keyword evidence="9" id="KW-0178">Competence</keyword>
<dbReference type="NCBIfam" id="TIGR02532">
    <property type="entry name" value="IV_pilin_GFxxxE"/>
    <property type="match status" value="1"/>
</dbReference>
<organism evidence="12 13">
    <name type="scientific">Lederbergia graminis</name>
    <dbReference type="NCBI Taxonomy" id="735518"/>
    <lineage>
        <taxon>Bacteria</taxon>
        <taxon>Bacillati</taxon>
        <taxon>Bacillota</taxon>
        <taxon>Bacilli</taxon>
        <taxon>Bacillales</taxon>
        <taxon>Bacillaceae</taxon>
        <taxon>Lederbergia</taxon>
    </lineage>
</organism>
<keyword evidence="13" id="KW-1185">Reference proteome</keyword>
<evidence type="ECO:0000256" key="2">
    <source>
        <dbReference type="ARBA" id="ARBA00004377"/>
    </source>
</evidence>
<keyword evidence="8 10" id="KW-0472">Membrane</keyword>
<dbReference type="InterPro" id="IPR022346">
    <property type="entry name" value="T2SS_GspH"/>
</dbReference>
<dbReference type="Gene3D" id="3.30.700.10">
    <property type="entry name" value="Glycoprotein, Type 4 Pilin"/>
    <property type="match status" value="1"/>
</dbReference>
<feature type="transmembrane region" description="Helical" evidence="10">
    <location>
        <begin position="7"/>
        <end position="31"/>
    </location>
</feature>
<protein>
    <submittedName>
        <fullName evidence="12">Competence type IV pilus minor pilin ComGD</fullName>
    </submittedName>
</protein>
<dbReference type="NCBIfam" id="NF040982">
    <property type="entry name" value="ComGD"/>
    <property type="match status" value="1"/>
</dbReference>
<gene>
    <name evidence="12" type="primary">comGD</name>
    <name evidence="12" type="ORF">ACFPM4_00135</name>
</gene>
<dbReference type="InterPro" id="IPR016785">
    <property type="entry name" value="ComGD"/>
</dbReference>
<evidence type="ECO:0000256" key="6">
    <source>
        <dbReference type="ARBA" id="ARBA00022692"/>
    </source>
</evidence>
<dbReference type="PROSITE" id="PS00409">
    <property type="entry name" value="PROKAR_NTER_METHYL"/>
    <property type="match status" value="1"/>
</dbReference>
<evidence type="ECO:0000256" key="4">
    <source>
        <dbReference type="ARBA" id="ARBA00022481"/>
    </source>
</evidence>